<keyword evidence="2" id="KW-0378">Hydrolase</keyword>
<comment type="caution">
    <text evidence="6">The sequence shown here is derived from an EMBL/GenBank/DDBJ whole genome shotgun (WGS) entry which is preliminary data.</text>
</comment>
<dbReference type="InterPro" id="IPR050884">
    <property type="entry name" value="CNP_phosphodiesterase-III"/>
</dbReference>
<sequence length="282" mass="30791">MRRVSHISDLHFGRTDPAVVEGLIAELNYDAPDLIVASGDFTMAARRPEYEAARDFLARLRSPWIAVPGNHDISPYHLVERFAVPFARYRRFIALDTEPVFQDAEIGVLCLNTVRTWAPERNWSHGRISQGQIARAEARLAAMPTGLFRIVVGHHPFLPPPWDEEARLVGRADLALAAFRRQGVGLTLAGHLHRHYARFAEDGGGPATVDEGAIRGCAGRLLAVQAGSATSTRLRGSEPNAYNRITIANGCATVEVRLWNGQNWIGVTESPPGQAGPVVLAG</sequence>
<organism evidence="6 7">
    <name type="scientific">Methylobacterium persicinum</name>
    <dbReference type="NCBI Taxonomy" id="374426"/>
    <lineage>
        <taxon>Bacteria</taxon>
        <taxon>Pseudomonadati</taxon>
        <taxon>Pseudomonadota</taxon>
        <taxon>Alphaproteobacteria</taxon>
        <taxon>Hyphomicrobiales</taxon>
        <taxon>Methylobacteriaceae</taxon>
        <taxon>Methylobacterium</taxon>
    </lineage>
</organism>
<proteinExistence type="inferred from homology"/>
<dbReference type="InterPro" id="IPR004843">
    <property type="entry name" value="Calcineurin-like_PHP"/>
</dbReference>
<dbReference type="Pfam" id="PF00149">
    <property type="entry name" value="Metallophos"/>
    <property type="match status" value="1"/>
</dbReference>
<name>A0ABU0HLB3_9HYPH</name>
<evidence type="ECO:0000313" key="6">
    <source>
        <dbReference type="EMBL" id="MDQ0442316.1"/>
    </source>
</evidence>
<feature type="domain" description="Calcineurin-like phosphoesterase" evidence="5">
    <location>
        <begin position="3"/>
        <end position="194"/>
    </location>
</feature>
<evidence type="ECO:0000259" key="5">
    <source>
        <dbReference type="Pfam" id="PF00149"/>
    </source>
</evidence>
<evidence type="ECO:0000256" key="1">
    <source>
        <dbReference type="ARBA" id="ARBA00022723"/>
    </source>
</evidence>
<reference evidence="6 7" key="1">
    <citation type="submission" date="2023-07" db="EMBL/GenBank/DDBJ databases">
        <title>Genomic Encyclopedia of Type Strains, Phase IV (KMG-IV): sequencing the most valuable type-strain genomes for metagenomic binning, comparative biology and taxonomic classification.</title>
        <authorList>
            <person name="Goeker M."/>
        </authorList>
    </citation>
    <scope>NUCLEOTIDE SEQUENCE [LARGE SCALE GENOMIC DNA]</scope>
    <source>
        <strain evidence="6 7">DSM 19562</strain>
    </source>
</reference>
<evidence type="ECO:0000313" key="7">
    <source>
        <dbReference type="Proteomes" id="UP001236369"/>
    </source>
</evidence>
<keyword evidence="3" id="KW-0408">Iron</keyword>
<dbReference type="EMBL" id="JAUSVV010000003">
    <property type="protein sequence ID" value="MDQ0442316.1"/>
    <property type="molecule type" value="Genomic_DNA"/>
</dbReference>
<dbReference type="Gene3D" id="3.60.21.10">
    <property type="match status" value="1"/>
</dbReference>
<comment type="similarity">
    <text evidence="4">Belongs to the cyclic nucleotide phosphodiesterase class-III family.</text>
</comment>
<keyword evidence="1" id="KW-0479">Metal-binding</keyword>
<dbReference type="InterPro" id="IPR029052">
    <property type="entry name" value="Metallo-depent_PP-like"/>
</dbReference>
<evidence type="ECO:0000256" key="4">
    <source>
        <dbReference type="ARBA" id="ARBA00025742"/>
    </source>
</evidence>
<dbReference type="SUPFAM" id="SSF56300">
    <property type="entry name" value="Metallo-dependent phosphatases"/>
    <property type="match status" value="1"/>
</dbReference>
<evidence type="ECO:0000256" key="3">
    <source>
        <dbReference type="ARBA" id="ARBA00023004"/>
    </source>
</evidence>
<dbReference type="PANTHER" id="PTHR42988:SF2">
    <property type="entry name" value="CYCLIC NUCLEOTIDE PHOSPHODIESTERASE CBUA0032-RELATED"/>
    <property type="match status" value="1"/>
</dbReference>
<dbReference type="PANTHER" id="PTHR42988">
    <property type="entry name" value="PHOSPHOHYDROLASE"/>
    <property type="match status" value="1"/>
</dbReference>
<protein>
    <submittedName>
        <fullName evidence="6">3',5'-cyclic AMP phosphodiesterase CpdA</fullName>
    </submittedName>
</protein>
<dbReference type="Proteomes" id="UP001236369">
    <property type="component" value="Unassembled WGS sequence"/>
</dbReference>
<keyword evidence="7" id="KW-1185">Reference proteome</keyword>
<accession>A0ABU0HLB3</accession>
<gene>
    <name evidence="6" type="ORF">QO016_001810</name>
</gene>
<evidence type="ECO:0000256" key="2">
    <source>
        <dbReference type="ARBA" id="ARBA00022801"/>
    </source>
</evidence>
<dbReference type="RefSeq" id="WP_238248127.1">
    <property type="nucleotide sequence ID" value="NZ_BPQX01000015.1"/>
</dbReference>